<evidence type="ECO:0000256" key="8">
    <source>
        <dbReference type="SAM" id="MobiDB-lite"/>
    </source>
</evidence>
<dbReference type="VEuPathDB" id="FungiDB:B9J08_000314"/>
<evidence type="ECO:0000256" key="6">
    <source>
        <dbReference type="ARBA" id="ARBA00023121"/>
    </source>
</evidence>
<dbReference type="Proteomes" id="UP000037122">
    <property type="component" value="Unassembled WGS sequence"/>
</dbReference>
<comment type="caution">
    <text evidence="10">The sequence shown here is derived from an EMBL/GenBank/DDBJ whole genome shotgun (WGS) entry which is preliminary data.</text>
</comment>
<dbReference type="VEuPathDB" id="FungiDB:CJI96_0001038"/>
<dbReference type="PANTHER" id="PTHR46979">
    <property type="entry name" value="SORTING NEXIN-41"/>
    <property type="match status" value="1"/>
</dbReference>
<keyword evidence="7" id="KW-0472">Membrane</keyword>
<evidence type="ECO:0000256" key="7">
    <source>
        <dbReference type="ARBA" id="ARBA00023136"/>
    </source>
</evidence>
<dbReference type="VEuPathDB" id="FungiDB:CJI97_000314"/>
<keyword evidence="4" id="KW-0967">Endosome</keyword>
<sequence length="632" mass="71869">MSEQHRDTSVFGDEDNSPFPHQLGLASLIQSQGPDKKMSNSSKDNVDNELDADQNDKDIDDESMLLYRSDREQFNTVHINYESRVTKLLGPESNAKIVISEAGKSNEGMADLLKKYVVYTIKLVNQDNSKEEIQTRRRYSDFESLRDVLTRVYPLLLIPPIPPKNYFSFNVFNGLVSNVNGGNSHTSHQPGSPSDSPTESNQGTSYTYINSKHLNKNKLVEHRKRLLSNFLNNCLQIPQVRNLEFFAKFLDPSANWSDEIELISSQLPKSIYQLNPENGLKTDEIYASLPLPPTQHGLTYQLLKPLKSNKKFITQTTSRFLNSGNSNPETTEETTLNRSSNETETTHENHDLKLIKFKTSSLDNINKKIMESFIGLSNDYVELGSALNSFSLMLADSLKDRAGKNIDEDDVKLDLIADKIGVAFDRSYIAINALVSELETKFSEPLGEAVQYDAILGSVNKFQARKSKQRDVIDQELYEKRKELTELQKNSHINGENGSIPRPVSSNDADQANNIRSDASKAEKLGMFLGMGSLKRITKYVSDIIDQNPEETKRNRIAYLQKKITTLEKCQTIMLQDISFIANELELNTKMFKNRELKTIFQILLNYNSILMSWAKKTLYIWEEIKEEIEAL</sequence>
<evidence type="ECO:0000256" key="3">
    <source>
        <dbReference type="ARBA" id="ARBA00022448"/>
    </source>
</evidence>
<dbReference type="Gene3D" id="3.30.1520.10">
    <property type="entry name" value="Phox-like domain"/>
    <property type="match status" value="1"/>
</dbReference>
<evidence type="ECO:0000259" key="9">
    <source>
        <dbReference type="PROSITE" id="PS50195"/>
    </source>
</evidence>
<dbReference type="InterPro" id="IPR036871">
    <property type="entry name" value="PX_dom_sf"/>
</dbReference>
<evidence type="ECO:0000256" key="5">
    <source>
        <dbReference type="ARBA" id="ARBA00022927"/>
    </source>
</evidence>
<dbReference type="EMBL" id="LGST01000018">
    <property type="protein sequence ID" value="KNE00438.1"/>
    <property type="molecule type" value="Genomic_DNA"/>
</dbReference>
<keyword evidence="6" id="KW-0446">Lipid-binding</keyword>
<protein>
    <recommendedName>
        <fullName evidence="9">PX domain-containing protein</fullName>
    </recommendedName>
</protein>
<dbReference type="PANTHER" id="PTHR46979:SF2">
    <property type="entry name" value="SORTING NEXIN-41"/>
    <property type="match status" value="1"/>
</dbReference>
<comment type="subcellular location">
    <subcellularLocation>
        <location evidence="1">Endosome membrane</location>
        <topology evidence="1">Peripheral membrane protein</topology>
    </subcellularLocation>
</comment>
<feature type="region of interest" description="Disordered" evidence="8">
    <location>
        <begin position="488"/>
        <end position="508"/>
    </location>
</feature>
<feature type="region of interest" description="Disordered" evidence="8">
    <location>
        <begin position="319"/>
        <end position="347"/>
    </location>
</feature>
<evidence type="ECO:0000256" key="2">
    <source>
        <dbReference type="ARBA" id="ARBA00010883"/>
    </source>
</evidence>
<dbReference type="VEuPathDB" id="FungiDB:CJJ09_002285"/>
<dbReference type="Pfam" id="PF00787">
    <property type="entry name" value="PX"/>
    <property type="match status" value="1"/>
</dbReference>
<dbReference type="SUPFAM" id="SSF64268">
    <property type="entry name" value="PX domain"/>
    <property type="match status" value="1"/>
</dbReference>
<evidence type="ECO:0000256" key="4">
    <source>
        <dbReference type="ARBA" id="ARBA00022753"/>
    </source>
</evidence>
<comment type="similarity">
    <text evidence="2">Belongs to the sorting nexin family.</text>
</comment>
<keyword evidence="5" id="KW-0653">Protein transport</keyword>
<gene>
    <name evidence="10" type="ORF">QG37_02469</name>
</gene>
<dbReference type="SMART" id="SM00312">
    <property type="entry name" value="PX"/>
    <property type="match status" value="1"/>
</dbReference>
<accession>A0A0L0P226</accession>
<reference evidence="11" key="1">
    <citation type="journal article" date="2015" name="BMC Genomics">
        <title>Draft genome of a commonly misdiagnosed multidrug resistant pathogen Candida auris.</title>
        <authorList>
            <person name="Chatterjee S."/>
            <person name="Alampalli S.V."/>
            <person name="Nageshan R.K."/>
            <person name="Chettiar S.T."/>
            <person name="Joshi S."/>
            <person name="Tatu U.S."/>
        </authorList>
    </citation>
    <scope>NUCLEOTIDE SEQUENCE [LARGE SCALE GENOMIC DNA]</scope>
    <source>
        <strain evidence="11">6684</strain>
    </source>
</reference>
<feature type="compositionally biased region" description="Polar residues" evidence="8">
    <location>
        <begin position="319"/>
        <end position="343"/>
    </location>
</feature>
<dbReference type="AlphaFoldDB" id="A0A0L0P226"/>
<name>A0A0L0P226_CANAR</name>
<dbReference type="GO" id="GO:0015031">
    <property type="term" value="P:protein transport"/>
    <property type="evidence" value="ECO:0007669"/>
    <property type="project" value="UniProtKB-KW"/>
</dbReference>
<dbReference type="GO" id="GO:0010008">
    <property type="term" value="C:endosome membrane"/>
    <property type="evidence" value="ECO:0007669"/>
    <property type="project" value="UniProtKB-SubCell"/>
</dbReference>
<evidence type="ECO:0000256" key="1">
    <source>
        <dbReference type="ARBA" id="ARBA00004481"/>
    </source>
</evidence>
<feature type="compositionally biased region" description="Acidic residues" evidence="8">
    <location>
        <begin position="47"/>
        <end position="57"/>
    </location>
</feature>
<keyword evidence="3" id="KW-0813">Transport</keyword>
<feature type="domain" description="PX" evidence="9">
    <location>
        <begin position="97"/>
        <end position="257"/>
    </location>
</feature>
<evidence type="ECO:0000313" key="10">
    <source>
        <dbReference type="EMBL" id="KNE00438.1"/>
    </source>
</evidence>
<dbReference type="InterPro" id="IPR051079">
    <property type="entry name" value="Sorting_Nexin_Autophagy"/>
</dbReference>
<dbReference type="VEuPathDB" id="FungiDB:QG37_02469"/>
<dbReference type="PROSITE" id="PS50195">
    <property type="entry name" value="PX"/>
    <property type="match status" value="1"/>
</dbReference>
<dbReference type="GO" id="GO:0035091">
    <property type="term" value="F:phosphatidylinositol binding"/>
    <property type="evidence" value="ECO:0007669"/>
    <property type="project" value="InterPro"/>
</dbReference>
<dbReference type="InterPro" id="IPR001683">
    <property type="entry name" value="PX_dom"/>
</dbReference>
<dbReference type="VEuPathDB" id="FungiDB:CJJ07_001570"/>
<feature type="compositionally biased region" description="Polar residues" evidence="8">
    <location>
        <begin position="488"/>
        <end position="497"/>
    </location>
</feature>
<feature type="region of interest" description="Disordered" evidence="8">
    <location>
        <begin position="182"/>
        <end position="205"/>
    </location>
</feature>
<proteinExistence type="inferred from homology"/>
<organism evidence="10 11">
    <name type="scientific">Candidozyma auris</name>
    <name type="common">Yeast</name>
    <name type="synonym">Candida auris</name>
    <dbReference type="NCBI Taxonomy" id="498019"/>
    <lineage>
        <taxon>Eukaryota</taxon>
        <taxon>Fungi</taxon>
        <taxon>Dikarya</taxon>
        <taxon>Ascomycota</taxon>
        <taxon>Saccharomycotina</taxon>
        <taxon>Pichiomycetes</taxon>
        <taxon>Metschnikowiaceae</taxon>
        <taxon>Candidozyma</taxon>
    </lineage>
</organism>
<feature type="compositionally biased region" description="Polar residues" evidence="8">
    <location>
        <begin position="185"/>
        <end position="205"/>
    </location>
</feature>
<evidence type="ECO:0000313" key="11">
    <source>
        <dbReference type="Proteomes" id="UP000037122"/>
    </source>
</evidence>
<feature type="region of interest" description="Disordered" evidence="8">
    <location>
        <begin position="1"/>
        <end position="57"/>
    </location>
</feature>
<feature type="compositionally biased region" description="Polar residues" evidence="8">
    <location>
        <begin position="28"/>
        <end position="43"/>
    </location>
</feature>